<dbReference type="GO" id="GO:0005764">
    <property type="term" value="C:lysosome"/>
    <property type="evidence" value="ECO:0007669"/>
    <property type="project" value="TreeGrafter"/>
</dbReference>
<feature type="transmembrane region" description="Helical" evidence="6">
    <location>
        <begin position="87"/>
        <end position="108"/>
    </location>
</feature>
<dbReference type="GO" id="GO:0012505">
    <property type="term" value="C:endomembrane system"/>
    <property type="evidence" value="ECO:0007669"/>
    <property type="project" value="UniProtKB-SubCell"/>
</dbReference>
<dbReference type="InterPro" id="IPR050911">
    <property type="entry name" value="DRAM/TMEM150_Autophagy_Mod"/>
</dbReference>
<dbReference type="PANTHER" id="PTHR21324:SF11">
    <property type="entry name" value="DNA DAMAGE-REGULATED AUTOPHAGY MODULATOR PROTEIN 1"/>
    <property type="match status" value="1"/>
</dbReference>
<protein>
    <recommendedName>
        <fullName evidence="7">CWH43-like N-terminal domain-containing protein</fullName>
    </recommendedName>
</protein>
<evidence type="ECO:0000256" key="4">
    <source>
        <dbReference type="ARBA" id="ARBA00022989"/>
    </source>
</evidence>
<keyword evidence="4 6" id="KW-1133">Transmembrane helix</keyword>
<evidence type="ECO:0000256" key="3">
    <source>
        <dbReference type="ARBA" id="ARBA00022692"/>
    </source>
</evidence>
<evidence type="ECO:0000259" key="7">
    <source>
        <dbReference type="Pfam" id="PF10277"/>
    </source>
</evidence>
<evidence type="ECO:0000256" key="2">
    <source>
        <dbReference type="ARBA" id="ARBA00006565"/>
    </source>
</evidence>
<accession>A0AAD9DRY8</accession>
<dbReference type="Proteomes" id="UP001239994">
    <property type="component" value="Unassembled WGS sequence"/>
</dbReference>
<feature type="domain" description="CWH43-like N-terminal" evidence="7">
    <location>
        <begin position="12"/>
        <end position="83"/>
    </location>
</feature>
<evidence type="ECO:0000313" key="9">
    <source>
        <dbReference type="Proteomes" id="UP001239994"/>
    </source>
</evidence>
<sequence length="124" mass="13545">MGKAVLGLPKNDTGAAPPESCLFSLMGTITAFAGFATMFARYKFVQRLTEKRGGVPPALNVATLVAAIVSCVGMCTVATFQEYTLHFASAVSEWTVAFTFVFFFFTYIQEFQVSSWNQFIALTP</sequence>
<organism evidence="8 9">
    <name type="scientific">Electrophorus voltai</name>
    <dbReference type="NCBI Taxonomy" id="2609070"/>
    <lineage>
        <taxon>Eukaryota</taxon>
        <taxon>Metazoa</taxon>
        <taxon>Chordata</taxon>
        <taxon>Craniata</taxon>
        <taxon>Vertebrata</taxon>
        <taxon>Euteleostomi</taxon>
        <taxon>Actinopterygii</taxon>
        <taxon>Neopterygii</taxon>
        <taxon>Teleostei</taxon>
        <taxon>Ostariophysi</taxon>
        <taxon>Gymnotiformes</taxon>
        <taxon>Gymnotoidei</taxon>
        <taxon>Gymnotidae</taxon>
        <taxon>Electrophorus</taxon>
    </lineage>
</organism>
<proteinExistence type="inferred from homology"/>
<evidence type="ECO:0000256" key="6">
    <source>
        <dbReference type="SAM" id="Phobius"/>
    </source>
</evidence>
<keyword evidence="5 6" id="KW-0472">Membrane</keyword>
<feature type="non-terminal residue" evidence="8">
    <location>
        <position position="124"/>
    </location>
</feature>
<comment type="caution">
    <text evidence="8">The sequence shown here is derived from an EMBL/GenBank/DDBJ whole genome shotgun (WGS) entry which is preliminary data.</text>
</comment>
<comment type="similarity">
    <text evidence="2">Belongs to the DRAM/TMEM150 family.</text>
</comment>
<gene>
    <name evidence="8" type="ORF">P4O66_015491</name>
</gene>
<comment type="subcellular location">
    <subcellularLocation>
        <location evidence="1">Endomembrane system</location>
        <topology evidence="1">Multi-pass membrane protein</topology>
    </subcellularLocation>
</comment>
<reference evidence="8" key="1">
    <citation type="submission" date="2023-03" db="EMBL/GenBank/DDBJ databases">
        <title>Electrophorus voltai genome.</title>
        <authorList>
            <person name="Bian C."/>
        </authorList>
    </citation>
    <scope>NUCLEOTIDE SEQUENCE</scope>
    <source>
        <strain evidence="8">CB-2022</strain>
        <tissue evidence="8">Muscle</tissue>
    </source>
</reference>
<dbReference type="PANTHER" id="PTHR21324">
    <property type="entry name" value="FASTING-INDUCIBLE INTEGRAL MEMBRANE PROTEIN TM6P1-RELATED"/>
    <property type="match status" value="1"/>
</dbReference>
<dbReference type="Pfam" id="PF10277">
    <property type="entry name" value="Frag1"/>
    <property type="match status" value="1"/>
</dbReference>
<evidence type="ECO:0000256" key="1">
    <source>
        <dbReference type="ARBA" id="ARBA00004127"/>
    </source>
</evidence>
<keyword evidence="3 6" id="KW-0812">Transmembrane</keyword>
<dbReference type="InterPro" id="IPR019402">
    <property type="entry name" value="CWH43_N"/>
</dbReference>
<dbReference type="GO" id="GO:0010506">
    <property type="term" value="P:regulation of autophagy"/>
    <property type="evidence" value="ECO:0007669"/>
    <property type="project" value="TreeGrafter"/>
</dbReference>
<keyword evidence="9" id="KW-1185">Reference proteome</keyword>
<dbReference type="AlphaFoldDB" id="A0AAD9DRY8"/>
<feature type="transmembrane region" description="Helical" evidence="6">
    <location>
        <begin position="22"/>
        <end position="40"/>
    </location>
</feature>
<evidence type="ECO:0000256" key="5">
    <source>
        <dbReference type="ARBA" id="ARBA00023136"/>
    </source>
</evidence>
<evidence type="ECO:0000313" key="8">
    <source>
        <dbReference type="EMBL" id="KAK1789587.1"/>
    </source>
</evidence>
<feature type="transmembrane region" description="Helical" evidence="6">
    <location>
        <begin position="61"/>
        <end position="81"/>
    </location>
</feature>
<dbReference type="EMBL" id="JAROKS010000022">
    <property type="protein sequence ID" value="KAK1789587.1"/>
    <property type="molecule type" value="Genomic_DNA"/>
</dbReference>
<name>A0AAD9DRY8_9TELE</name>